<protein>
    <submittedName>
        <fullName evidence="2">Uncharacterized protein</fullName>
    </submittedName>
</protein>
<feature type="compositionally biased region" description="Basic residues" evidence="1">
    <location>
        <begin position="1"/>
        <end position="17"/>
    </location>
</feature>
<feature type="compositionally biased region" description="Basic and acidic residues" evidence="1">
    <location>
        <begin position="85"/>
        <end position="107"/>
    </location>
</feature>
<reference evidence="2 3" key="1">
    <citation type="journal article" date="2019" name="Int. J. Syst. Evol. Microbiol.">
        <title>The Global Catalogue of Microorganisms (GCM) 10K type strain sequencing project: providing services to taxonomists for standard genome sequencing and annotation.</title>
        <authorList>
            <consortium name="The Broad Institute Genomics Platform"/>
            <consortium name="The Broad Institute Genome Sequencing Center for Infectious Disease"/>
            <person name="Wu L."/>
            <person name="Ma J."/>
        </authorList>
    </citation>
    <scope>NUCLEOTIDE SEQUENCE [LARGE SCALE GENOMIC DNA]</scope>
    <source>
        <strain evidence="2 3">JCM 9095</strain>
    </source>
</reference>
<evidence type="ECO:0000313" key="2">
    <source>
        <dbReference type="EMBL" id="GAA2773371.1"/>
    </source>
</evidence>
<comment type="caution">
    <text evidence="2">The sequence shown here is derived from an EMBL/GenBank/DDBJ whole genome shotgun (WGS) entry which is preliminary data.</text>
</comment>
<organism evidence="2 3">
    <name type="scientific">Streptomyces virens</name>
    <dbReference type="NCBI Taxonomy" id="285572"/>
    <lineage>
        <taxon>Bacteria</taxon>
        <taxon>Bacillati</taxon>
        <taxon>Actinomycetota</taxon>
        <taxon>Actinomycetes</taxon>
        <taxon>Kitasatosporales</taxon>
        <taxon>Streptomycetaceae</taxon>
        <taxon>Streptomyces</taxon>
    </lineage>
</organism>
<dbReference type="EMBL" id="BAAAUH010000118">
    <property type="protein sequence ID" value="GAA2773371.1"/>
    <property type="molecule type" value="Genomic_DNA"/>
</dbReference>
<evidence type="ECO:0000313" key="3">
    <source>
        <dbReference type="Proteomes" id="UP001501866"/>
    </source>
</evidence>
<accession>A0ABN3V158</accession>
<sequence length="148" mass="16150">MPPRRSGAKPKPRRRKKAERDRQGRQGRADRADRADGTAGAETVRGAGAAGTAARDRPGALRSVTLRSVTHRSGAHRFGQGTRTAGEKEKHNRCEKFTTDRTRRPHGEIGGVVMGADRKKKSQIQLKYLVPTTSAECRGRAQTRNGLG</sequence>
<feature type="region of interest" description="Disordered" evidence="1">
    <location>
        <begin position="1"/>
        <end position="116"/>
    </location>
</feature>
<keyword evidence="3" id="KW-1185">Reference proteome</keyword>
<name>A0ABN3V158_9ACTN</name>
<gene>
    <name evidence="2" type="ORF">GCM10010451_67790</name>
</gene>
<dbReference type="Proteomes" id="UP001501866">
    <property type="component" value="Unassembled WGS sequence"/>
</dbReference>
<feature type="compositionally biased region" description="Low complexity" evidence="1">
    <location>
        <begin position="37"/>
        <end position="53"/>
    </location>
</feature>
<proteinExistence type="predicted"/>
<evidence type="ECO:0000256" key="1">
    <source>
        <dbReference type="SAM" id="MobiDB-lite"/>
    </source>
</evidence>
<feature type="compositionally biased region" description="Basic and acidic residues" evidence="1">
    <location>
        <begin position="18"/>
        <end position="36"/>
    </location>
</feature>